<organism evidence="1 2">
    <name type="scientific">Limosilactobacillus reuteri</name>
    <name type="common">Lactobacillus reuteri</name>
    <dbReference type="NCBI Taxonomy" id="1598"/>
    <lineage>
        <taxon>Bacteria</taxon>
        <taxon>Bacillati</taxon>
        <taxon>Bacillota</taxon>
        <taxon>Bacilli</taxon>
        <taxon>Lactobacillales</taxon>
        <taxon>Lactobacillaceae</taxon>
        <taxon>Limosilactobacillus</taxon>
    </lineage>
</organism>
<dbReference type="AlphaFoldDB" id="A0A0U5JZV5"/>
<protein>
    <submittedName>
        <fullName evidence="1">DNA modification methylase</fullName>
    </submittedName>
</protein>
<gene>
    <name evidence="1" type="ORF">LRLP16767_LR202_02088</name>
</gene>
<reference evidence="2" key="1">
    <citation type="submission" date="2015-10" db="EMBL/GenBank/DDBJ databases">
        <authorList>
            <person name="Crossman L.C."/>
        </authorList>
    </citation>
    <scope>NUCLEOTIDE SEQUENCE [LARGE SCALE GENOMIC DNA]</scope>
    <source>
        <strain evidence="2">20-2</strain>
    </source>
</reference>
<dbReference type="Proteomes" id="UP000235484">
    <property type="component" value="Unassembled WGS sequence"/>
</dbReference>
<dbReference type="GO" id="GO:0008168">
    <property type="term" value="F:methyltransferase activity"/>
    <property type="evidence" value="ECO:0007669"/>
    <property type="project" value="UniProtKB-KW"/>
</dbReference>
<name>A0A0U5JZV5_LIMRT</name>
<accession>A0A0U5JZV5</accession>
<keyword evidence="1" id="KW-0489">Methyltransferase</keyword>
<dbReference type="RefSeq" id="WP_102816947.1">
    <property type="nucleotide sequence ID" value="NZ_LN887683.1"/>
</dbReference>
<dbReference type="InterPro" id="IPR025530">
    <property type="entry name" value="DUF4417"/>
</dbReference>
<evidence type="ECO:0000313" key="2">
    <source>
        <dbReference type="Proteomes" id="UP000235484"/>
    </source>
</evidence>
<dbReference type="Pfam" id="PF14386">
    <property type="entry name" value="DUF4417"/>
    <property type="match status" value="1"/>
</dbReference>
<evidence type="ECO:0000313" key="1">
    <source>
        <dbReference type="EMBL" id="CUR42404.1"/>
    </source>
</evidence>
<dbReference type="GO" id="GO:0032259">
    <property type="term" value="P:methylation"/>
    <property type="evidence" value="ECO:0007669"/>
    <property type="project" value="UniProtKB-KW"/>
</dbReference>
<proteinExistence type="predicted"/>
<dbReference type="EMBL" id="LN887683">
    <property type="protein sequence ID" value="CUR42404.1"/>
    <property type="molecule type" value="Genomic_DNA"/>
</dbReference>
<keyword evidence="1" id="KW-0808">Transferase</keyword>
<sequence>MGSQRTISKYNLEYYLPNMVTGKFDMPVLAPTVYKPKSLAGFNQLKTANNSAGIHFYLDDYQFERFWNRPGLYIDRLSQFDCVLTPDFSLYQDMPLPMMIWNVYRSRLLGQMMQQLGLIVIPTVSWADKRSFDFCFDGLPSRSTLSISTIGVKKSSEANKMWQRGVLEMISRLHPKQLLIYGGEVDFIYPEDIDVVYYENDNVKRLRGL</sequence>